<accession>A0A1E7QLU7</accession>
<evidence type="ECO:0000256" key="1">
    <source>
        <dbReference type="ARBA" id="ARBA00004141"/>
    </source>
</evidence>
<dbReference type="AlphaFoldDB" id="A0A1E7QLU7"/>
<dbReference type="InterPro" id="IPR045083">
    <property type="entry name" value="ATP_synth_F0_asu_bact/mt"/>
</dbReference>
<keyword evidence="3 12" id="KW-0813">Transport</keyword>
<dbReference type="NCBIfam" id="TIGR01131">
    <property type="entry name" value="ATP_synt_6_or_A"/>
    <property type="match status" value="1"/>
</dbReference>
<dbReference type="InterPro" id="IPR000568">
    <property type="entry name" value="ATP_synth_F0_asu"/>
</dbReference>
<dbReference type="InterPro" id="IPR035908">
    <property type="entry name" value="F0_ATP_A_sf"/>
</dbReference>
<comment type="similarity">
    <text evidence="2 12 13">Belongs to the ATPase A chain family.</text>
</comment>
<gene>
    <name evidence="12" type="primary">atpB</name>
    <name evidence="14" type="ORF">BIY23_00800</name>
</gene>
<feature type="transmembrane region" description="Helical" evidence="12">
    <location>
        <begin position="205"/>
        <end position="226"/>
    </location>
</feature>
<evidence type="ECO:0000256" key="12">
    <source>
        <dbReference type="HAMAP-Rule" id="MF_01393"/>
    </source>
</evidence>
<keyword evidence="6 12" id="KW-0812">Transmembrane</keyword>
<dbReference type="NCBIfam" id="NF004482">
    <property type="entry name" value="PRK05815.2-4"/>
    <property type="match status" value="1"/>
</dbReference>
<dbReference type="CDD" id="cd00310">
    <property type="entry name" value="ATP-synt_Fo_a_6"/>
    <property type="match status" value="1"/>
</dbReference>
<evidence type="ECO:0000256" key="5">
    <source>
        <dbReference type="ARBA" id="ARBA00022547"/>
    </source>
</evidence>
<dbReference type="Proteomes" id="UP000175679">
    <property type="component" value="Unassembled WGS sequence"/>
</dbReference>
<evidence type="ECO:0000256" key="3">
    <source>
        <dbReference type="ARBA" id="ARBA00022448"/>
    </source>
</evidence>
<dbReference type="PRINTS" id="PR00123">
    <property type="entry name" value="ATPASEA"/>
</dbReference>
<keyword evidence="11 12" id="KW-0066">ATP synthesis</keyword>
<comment type="function">
    <text evidence="12 13">Key component of the proton channel; it plays a direct role in the translocation of protons across the membrane.</text>
</comment>
<keyword evidence="5 12" id="KW-0138">CF(0)</keyword>
<keyword evidence="7 12" id="KW-0375">Hydrogen ion transport</keyword>
<reference evidence="14 15" key="1">
    <citation type="submission" date="2016-09" db="EMBL/GenBank/DDBJ databases">
        <title>Genomic evidence for plant-parasitic nematodes as the earliest Wolbachia hosts.</title>
        <authorList>
            <person name="Brown A.M."/>
            <person name="Wasala S.K."/>
            <person name="Howe D.K."/>
            <person name="Peetz A.B."/>
            <person name="Zasada I.A."/>
            <person name="Denver D.R."/>
        </authorList>
    </citation>
    <scope>NUCLEOTIDE SEQUENCE [LARGE SCALE GENOMIC DNA]</scope>
    <source>
        <strain evidence="15">wPpe</strain>
    </source>
</reference>
<dbReference type="RefSeq" id="WP_070064846.1">
    <property type="nucleotide sequence ID" value="NZ_MJMG01000001.1"/>
</dbReference>
<feature type="transmembrane region" description="Helical" evidence="12">
    <location>
        <begin position="144"/>
        <end position="165"/>
    </location>
</feature>
<proteinExistence type="inferred from homology"/>
<evidence type="ECO:0000256" key="6">
    <source>
        <dbReference type="ARBA" id="ARBA00022692"/>
    </source>
</evidence>
<keyword evidence="4 12" id="KW-1003">Cell membrane</keyword>
<dbReference type="InterPro" id="IPR023011">
    <property type="entry name" value="ATP_synth_F0_asu_AS"/>
</dbReference>
<evidence type="ECO:0000256" key="2">
    <source>
        <dbReference type="ARBA" id="ARBA00006810"/>
    </source>
</evidence>
<dbReference type="PANTHER" id="PTHR11410">
    <property type="entry name" value="ATP SYNTHASE SUBUNIT A"/>
    <property type="match status" value="1"/>
</dbReference>
<dbReference type="OrthoDB" id="9809130at2"/>
<feature type="transmembrane region" description="Helical" evidence="12">
    <location>
        <begin position="30"/>
        <end position="49"/>
    </location>
</feature>
<keyword evidence="8 12" id="KW-1133">Transmembrane helix</keyword>
<dbReference type="HAMAP" id="MF_01393">
    <property type="entry name" value="ATP_synth_a_bact"/>
    <property type="match status" value="1"/>
</dbReference>
<organism evidence="14 15">
    <name type="scientific">Wolbachia pipientis</name>
    <dbReference type="NCBI Taxonomy" id="955"/>
    <lineage>
        <taxon>Bacteria</taxon>
        <taxon>Pseudomonadati</taxon>
        <taxon>Pseudomonadota</taxon>
        <taxon>Alphaproteobacteria</taxon>
        <taxon>Rickettsiales</taxon>
        <taxon>Anaplasmataceae</taxon>
        <taxon>Wolbachieae</taxon>
        <taxon>Wolbachia</taxon>
    </lineage>
</organism>
<dbReference type="Pfam" id="PF00119">
    <property type="entry name" value="ATP-synt_A"/>
    <property type="match status" value="1"/>
</dbReference>
<dbReference type="PANTHER" id="PTHR11410:SF0">
    <property type="entry name" value="ATP SYNTHASE SUBUNIT A"/>
    <property type="match status" value="1"/>
</dbReference>
<dbReference type="GO" id="GO:0005886">
    <property type="term" value="C:plasma membrane"/>
    <property type="evidence" value="ECO:0007669"/>
    <property type="project" value="UniProtKB-SubCell"/>
</dbReference>
<feature type="transmembrane region" description="Helical" evidence="12">
    <location>
        <begin position="171"/>
        <end position="193"/>
    </location>
</feature>
<name>A0A1E7QLU7_WOLPI</name>
<dbReference type="SUPFAM" id="SSF81336">
    <property type="entry name" value="F1F0 ATP synthase subunit A"/>
    <property type="match status" value="1"/>
</dbReference>
<comment type="caution">
    <text evidence="14">The sequence shown here is derived from an EMBL/GenBank/DDBJ whole genome shotgun (WGS) entry which is preliminary data.</text>
</comment>
<evidence type="ECO:0000256" key="10">
    <source>
        <dbReference type="ARBA" id="ARBA00023136"/>
    </source>
</evidence>
<evidence type="ECO:0000256" key="11">
    <source>
        <dbReference type="ARBA" id="ARBA00023310"/>
    </source>
</evidence>
<keyword evidence="10 12" id="KW-0472">Membrane</keyword>
<dbReference type="GO" id="GO:0045259">
    <property type="term" value="C:proton-transporting ATP synthase complex"/>
    <property type="evidence" value="ECO:0007669"/>
    <property type="project" value="UniProtKB-KW"/>
</dbReference>
<evidence type="ECO:0000256" key="8">
    <source>
        <dbReference type="ARBA" id="ARBA00022989"/>
    </source>
</evidence>
<evidence type="ECO:0000313" key="14">
    <source>
        <dbReference type="EMBL" id="OEY87194.1"/>
    </source>
</evidence>
<evidence type="ECO:0000256" key="7">
    <source>
        <dbReference type="ARBA" id="ARBA00022781"/>
    </source>
</evidence>
<dbReference type="Gene3D" id="1.20.120.220">
    <property type="entry name" value="ATP synthase, F0 complex, subunit A"/>
    <property type="match status" value="1"/>
</dbReference>
<evidence type="ECO:0000313" key="15">
    <source>
        <dbReference type="Proteomes" id="UP000175679"/>
    </source>
</evidence>
<protein>
    <recommendedName>
        <fullName evidence="12 13">ATP synthase subunit a</fullName>
    </recommendedName>
    <alternativeName>
        <fullName evidence="12">ATP synthase F0 sector subunit a</fullName>
    </alternativeName>
    <alternativeName>
        <fullName evidence="12">F-ATPase subunit 6</fullName>
    </alternativeName>
</protein>
<feature type="transmembrane region" description="Helical" evidence="12">
    <location>
        <begin position="86"/>
        <end position="107"/>
    </location>
</feature>
<dbReference type="GO" id="GO:0046933">
    <property type="term" value="F:proton-transporting ATP synthase activity, rotational mechanism"/>
    <property type="evidence" value="ECO:0007669"/>
    <property type="project" value="UniProtKB-UniRule"/>
</dbReference>
<evidence type="ECO:0000256" key="9">
    <source>
        <dbReference type="ARBA" id="ARBA00023065"/>
    </source>
</evidence>
<dbReference type="EMBL" id="MJMG01000001">
    <property type="protein sequence ID" value="OEY87194.1"/>
    <property type="molecule type" value="Genomic_DNA"/>
</dbReference>
<evidence type="ECO:0000256" key="13">
    <source>
        <dbReference type="RuleBase" id="RU000483"/>
    </source>
</evidence>
<comment type="subcellular location">
    <subcellularLocation>
        <location evidence="12 13">Cell membrane</location>
        <topology evidence="12 13">Multi-pass membrane protein</topology>
    </subcellularLocation>
    <subcellularLocation>
        <location evidence="1">Membrane</location>
        <topology evidence="1">Multi-pass membrane protein</topology>
    </subcellularLocation>
</comment>
<keyword evidence="15" id="KW-1185">Reference proteome</keyword>
<feature type="transmembrane region" description="Helical" evidence="12">
    <location>
        <begin position="113"/>
        <end position="132"/>
    </location>
</feature>
<sequence>MALSPLDQFKVYTIIELPRLLGYDISFTNSSLYMMISVVLIIMFLLLSVRQKASEYVQAAAEYIYDFVVSIIESNTGSQGLNHIPIIFTVFIFILACNLIGILPYSFTVTSQIIVTFTLSMIVFIYITVVGFREKGIKFLRVLLPHGTPLWLAPMMILIELFAYLARPVSLSIRLTANMVAGHTIIKVIAGFITNMHILIAPIPFLFIIALIGFEVFVAILQAYIFTSLTCVYLSDAVK</sequence>
<evidence type="ECO:0000256" key="4">
    <source>
        <dbReference type="ARBA" id="ARBA00022475"/>
    </source>
</evidence>
<dbReference type="PROSITE" id="PS00449">
    <property type="entry name" value="ATPASE_A"/>
    <property type="match status" value="1"/>
</dbReference>
<keyword evidence="9 12" id="KW-0406">Ion transport</keyword>